<organism evidence="2 3">
    <name type="scientific">Aquisphaera giovannonii</name>
    <dbReference type="NCBI Taxonomy" id="406548"/>
    <lineage>
        <taxon>Bacteria</taxon>
        <taxon>Pseudomonadati</taxon>
        <taxon>Planctomycetota</taxon>
        <taxon>Planctomycetia</taxon>
        <taxon>Isosphaerales</taxon>
        <taxon>Isosphaeraceae</taxon>
        <taxon>Aquisphaera</taxon>
    </lineage>
</organism>
<feature type="region of interest" description="Disordered" evidence="1">
    <location>
        <begin position="173"/>
        <end position="204"/>
    </location>
</feature>
<dbReference type="EC" id="3.1.21.7" evidence="2"/>
<gene>
    <name evidence="2" type="primary">nfi</name>
    <name evidence="2" type="ORF">OJF2_45280</name>
</gene>
<keyword evidence="3" id="KW-1185">Reference proteome</keyword>
<feature type="compositionally biased region" description="Basic and acidic residues" evidence="1">
    <location>
        <begin position="189"/>
        <end position="204"/>
    </location>
</feature>
<dbReference type="Gene3D" id="3.30.2170.10">
    <property type="entry name" value="archaeoglobus fulgidus dsm 4304 superfamily"/>
    <property type="match status" value="1"/>
</dbReference>
<accession>A0A5B9W7S2</accession>
<dbReference type="OrthoDB" id="2593273at2"/>
<dbReference type="Pfam" id="PF04493">
    <property type="entry name" value="Endonuclease_5"/>
    <property type="match status" value="1"/>
</dbReference>
<sequence>MIAAVDVDYREAGAVAACVCFRDRADERAAEEVVLPIARVEPYEPGRFFRRELPCLLAVLGDLDVGPEVVIVDGYAWLGDGGVPGLGAHLFEALGRRVAVVGVAKTRFRGALAAEEVHRGAGHSPLYVTAAGMDLQEAARFVREMHGPYRIPTLLKRVDQLCRGLAGPIPCPDVPPRMRPRSSPGEVEFDPRGAKIAEHGASKE</sequence>
<dbReference type="InterPro" id="IPR007581">
    <property type="entry name" value="Endonuclease-V"/>
</dbReference>
<dbReference type="KEGG" id="agv:OJF2_45280"/>
<keyword evidence="2" id="KW-0255">Endonuclease</keyword>
<evidence type="ECO:0000256" key="1">
    <source>
        <dbReference type="SAM" id="MobiDB-lite"/>
    </source>
</evidence>
<dbReference type="GO" id="GO:0043737">
    <property type="term" value="F:deoxyribonuclease V activity"/>
    <property type="evidence" value="ECO:0007669"/>
    <property type="project" value="UniProtKB-EC"/>
</dbReference>
<evidence type="ECO:0000313" key="3">
    <source>
        <dbReference type="Proteomes" id="UP000324233"/>
    </source>
</evidence>
<evidence type="ECO:0000313" key="2">
    <source>
        <dbReference type="EMBL" id="QEH35970.1"/>
    </source>
</evidence>
<dbReference type="AlphaFoldDB" id="A0A5B9W7S2"/>
<dbReference type="Proteomes" id="UP000324233">
    <property type="component" value="Chromosome"/>
</dbReference>
<keyword evidence="2" id="KW-0378">Hydrolase</keyword>
<name>A0A5B9W7S2_9BACT</name>
<protein>
    <submittedName>
        <fullName evidence="2">Endonuclease V</fullName>
        <ecNumber evidence="2">3.1.21.7</ecNumber>
    </submittedName>
</protein>
<dbReference type="GO" id="GO:0006281">
    <property type="term" value="P:DNA repair"/>
    <property type="evidence" value="ECO:0007669"/>
    <property type="project" value="InterPro"/>
</dbReference>
<proteinExistence type="predicted"/>
<dbReference type="EMBL" id="CP042997">
    <property type="protein sequence ID" value="QEH35970.1"/>
    <property type="molecule type" value="Genomic_DNA"/>
</dbReference>
<keyword evidence="2" id="KW-0540">Nuclease</keyword>
<reference evidence="2 3" key="1">
    <citation type="submission" date="2019-08" db="EMBL/GenBank/DDBJ databases">
        <title>Deep-cultivation of Planctomycetes and their phenomic and genomic characterization uncovers novel biology.</title>
        <authorList>
            <person name="Wiegand S."/>
            <person name="Jogler M."/>
            <person name="Boedeker C."/>
            <person name="Pinto D."/>
            <person name="Vollmers J."/>
            <person name="Rivas-Marin E."/>
            <person name="Kohn T."/>
            <person name="Peeters S.H."/>
            <person name="Heuer A."/>
            <person name="Rast P."/>
            <person name="Oberbeckmann S."/>
            <person name="Bunk B."/>
            <person name="Jeske O."/>
            <person name="Meyerdierks A."/>
            <person name="Storesund J.E."/>
            <person name="Kallscheuer N."/>
            <person name="Luecker S."/>
            <person name="Lage O.M."/>
            <person name="Pohl T."/>
            <person name="Merkel B.J."/>
            <person name="Hornburger P."/>
            <person name="Mueller R.-W."/>
            <person name="Bruemmer F."/>
            <person name="Labrenz M."/>
            <person name="Spormann A.M."/>
            <person name="Op den Camp H."/>
            <person name="Overmann J."/>
            <person name="Amann R."/>
            <person name="Jetten M.S.M."/>
            <person name="Mascher T."/>
            <person name="Medema M.H."/>
            <person name="Devos D.P."/>
            <person name="Kaster A.-K."/>
            <person name="Ovreas L."/>
            <person name="Rohde M."/>
            <person name="Galperin M.Y."/>
            <person name="Jogler C."/>
        </authorList>
    </citation>
    <scope>NUCLEOTIDE SEQUENCE [LARGE SCALE GENOMIC DNA]</scope>
    <source>
        <strain evidence="2 3">OJF2</strain>
    </source>
</reference>